<evidence type="ECO:0000256" key="1">
    <source>
        <dbReference type="SAM" id="MobiDB-lite"/>
    </source>
</evidence>
<feature type="compositionally biased region" description="Basic and acidic residues" evidence="1">
    <location>
        <begin position="22"/>
        <end position="37"/>
    </location>
</feature>
<dbReference type="AlphaFoldDB" id="E6LEV5"/>
<dbReference type="eggNOG" id="ENOG5030S99">
    <property type="taxonomic scope" value="Bacteria"/>
</dbReference>
<dbReference type="EMBL" id="AEPV01000033">
    <property type="protein sequence ID" value="EFU74306.1"/>
    <property type="molecule type" value="Genomic_DNA"/>
</dbReference>
<sequence>MSMFEKVVEKLKQRRLKKAELLRRKNAKMRSEGKDPLKGWGKMIDSGTGGANRANPLDTKYFHIEDQKNLREQIKKNK</sequence>
<name>E6LEV5_ENTI1</name>
<gene>
    <name evidence="2" type="ORF">HMPREF9088_0895</name>
</gene>
<keyword evidence="3" id="KW-1185">Reference proteome</keyword>
<organism evidence="2 3">
    <name type="scientific">Enterococcus italicus (strain DSM 15952 / CCUG 50447 / LMG 22039 / TP 1.5)</name>
    <dbReference type="NCBI Taxonomy" id="888064"/>
    <lineage>
        <taxon>Bacteria</taxon>
        <taxon>Bacillati</taxon>
        <taxon>Bacillota</taxon>
        <taxon>Bacilli</taxon>
        <taxon>Lactobacillales</taxon>
        <taxon>Enterococcaceae</taxon>
        <taxon>Enterococcus</taxon>
    </lineage>
</organism>
<dbReference type="HOGENOM" id="CLU_176138_2_0_9"/>
<comment type="caution">
    <text evidence="2">The sequence shown here is derived from an EMBL/GenBank/DDBJ whole genome shotgun (WGS) entry which is preliminary data.</text>
</comment>
<reference evidence="2 3" key="1">
    <citation type="submission" date="2010-12" db="EMBL/GenBank/DDBJ databases">
        <authorList>
            <person name="Muzny D."/>
            <person name="Qin X."/>
            <person name="Deng J."/>
            <person name="Jiang H."/>
            <person name="Liu Y."/>
            <person name="Qu J."/>
            <person name="Song X.-Z."/>
            <person name="Zhang L."/>
            <person name="Thornton R."/>
            <person name="Coyle M."/>
            <person name="Francisco L."/>
            <person name="Jackson L."/>
            <person name="Javaid M."/>
            <person name="Korchina V."/>
            <person name="Kovar C."/>
            <person name="Mata R."/>
            <person name="Mathew T."/>
            <person name="Ngo R."/>
            <person name="Nguyen L."/>
            <person name="Nguyen N."/>
            <person name="Okwuonu G."/>
            <person name="Ongeri F."/>
            <person name="Pham C."/>
            <person name="Simmons D."/>
            <person name="Wilczek-Boney K."/>
            <person name="Hale W."/>
            <person name="Jakkamsetti A."/>
            <person name="Pham P."/>
            <person name="Ruth R."/>
            <person name="San Lucas F."/>
            <person name="Warren J."/>
            <person name="Zhang J."/>
            <person name="Zhao Z."/>
            <person name="Zhou C."/>
            <person name="Zhu D."/>
            <person name="Lee S."/>
            <person name="Bess C."/>
            <person name="Blankenburg K."/>
            <person name="Forbes L."/>
            <person name="Fu Q."/>
            <person name="Gubbala S."/>
            <person name="Hirani K."/>
            <person name="Jayaseelan J.C."/>
            <person name="Lara F."/>
            <person name="Munidasa M."/>
            <person name="Palculict T."/>
            <person name="Patil S."/>
            <person name="Pu L.-L."/>
            <person name="Saada N."/>
            <person name="Tang L."/>
            <person name="Weissenberger G."/>
            <person name="Zhu Y."/>
            <person name="Hemphill L."/>
            <person name="Shang Y."/>
            <person name="Youmans B."/>
            <person name="Ayvaz T."/>
            <person name="Ross M."/>
            <person name="Santibanez J."/>
            <person name="Aqrawi P."/>
            <person name="Gross S."/>
            <person name="Joshi V."/>
            <person name="Fowler G."/>
            <person name="Nazareth L."/>
            <person name="Reid J."/>
            <person name="Worley K."/>
            <person name="Petrosino J."/>
            <person name="Highlander S."/>
            <person name="Gibbs R."/>
        </authorList>
    </citation>
    <scope>NUCLEOTIDE SEQUENCE [LARGE SCALE GENOMIC DNA]</scope>
    <source>
        <strain evidence="3">DSM 15952 / CCUG 50447 / LMG 22039 / TP 1.5</strain>
    </source>
</reference>
<dbReference type="OrthoDB" id="2186390at2"/>
<feature type="region of interest" description="Disordered" evidence="1">
    <location>
        <begin position="22"/>
        <end position="59"/>
    </location>
</feature>
<dbReference type="Proteomes" id="UP000010296">
    <property type="component" value="Unassembled WGS sequence"/>
</dbReference>
<evidence type="ECO:0000313" key="2">
    <source>
        <dbReference type="EMBL" id="EFU74306.1"/>
    </source>
</evidence>
<protein>
    <submittedName>
        <fullName evidence="2">Uncharacterized protein</fullName>
    </submittedName>
</protein>
<accession>E6LEV5</accession>
<proteinExistence type="predicted"/>
<evidence type="ECO:0000313" key="3">
    <source>
        <dbReference type="Proteomes" id="UP000010296"/>
    </source>
</evidence>